<dbReference type="HOGENOM" id="CLU_1584230_0_0_0"/>
<evidence type="ECO:0000313" key="2">
    <source>
        <dbReference type="EMBL" id="AEU38434.1"/>
    </source>
</evidence>
<dbReference type="EMBL" id="CP003130">
    <property type="protein sequence ID" value="AEU38434.1"/>
    <property type="molecule type" value="Genomic_DNA"/>
</dbReference>
<keyword evidence="3" id="KW-1185">Reference proteome</keyword>
<dbReference type="Pfam" id="PF18735">
    <property type="entry name" value="HEPN_RiboL-PSP"/>
    <property type="match status" value="1"/>
</dbReference>
<feature type="domain" description="RiboL-PSP-HEPN" evidence="1">
    <location>
        <begin position="11"/>
        <end position="165"/>
    </location>
</feature>
<name>G8NQX1_GRAMM</name>
<dbReference type="InterPro" id="IPR041519">
    <property type="entry name" value="HEPN_RiboL-PSP"/>
</dbReference>
<gene>
    <name evidence="2" type="ordered locus">AciX8_4153</name>
</gene>
<reference evidence="2 3" key="1">
    <citation type="submission" date="2011-11" db="EMBL/GenBank/DDBJ databases">
        <title>Complete sequence of Granulicella mallensis MP5ACTX8.</title>
        <authorList>
            <consortium name="US DOE Joint Genome Institute"/>
            <person name="Lucas S."/>
            <person name="Copeland A."/>
            <person name="Lapidus A."/>
            <person name="Cheng J.-F."/>
            <person name="Goodwin L."/>
            <person name="Pitluck S."/>
            <person name="Peters L."/>
            <person name="Lu M."/>
            <person name="Detter J.C."/>
            <person name="Han C."/>
            <person name="Tapia R."/>
            <person name="Land M."/>
            <person name="Hauser L."/>
            <person name="Kyrpides N."/>
            <person name="Ivanova N."/>
            <person name="Mikhailova N."/>
            <person name="Pagani I."/>
            <person name="Rawat S."/>
            <person name="Mannisto M."/>
            <person name="Haggblom M."/>
            <person name="Woyke T."/>
        </authorList>
    </citation>
    <scope>NUCLEOTIDE SEQUENCE [LARGE SCALE GENOMIC DNA]</scope>
    <source>
        <strain evidence="3">ATCC BAA-1857 / DSM 23137 / MP5ACTX8</strain>
    </source>
</reference>
<dbReference type="eggNOG" id="ENOG5034132">
    <property type="taxonomic scope" value="Bacteria"/>
</dbReference>
<proteinExistence type="predicted"/>
<dbReference type="STRING" id="682795.AciX8_4153"/>
<dbReference type="KEGG" id="gma:AciX8_4153"/>
<protein>
    <recommendedName>
        <fullName evidence="1">RiboL-PSP-HEPN domain-containing protein</fullName>
    </recommendedName>
</protein>
<sequence>MPIIIRFDHADEIIAHFAALVTPTLDPLLSIKYAGFVAVAAVTVYEMAIKDIFMDFATKKHPVLGSITRETFDRINGRVKYKVIKEEYVPLFGNKYSTKFAKKIQQRSSEFLRLNRRDIISSYNNIVVWRNEFAHAGRVPVTATFQEVVRSYEDGKEVIKCLNSTMVR</sequence>
<dbReference type="RefSeq" id="WP_014267305.1">
    <property type="nucleotide sequence ID" value="NC_016631.1"/>
</dbReference>
<dbReference type="OrthoDB" id="1069883at2"/>
<accession>G8NQX1</accession>
<evidence type="ECO:0000313" key="3">
    <source>
        <dbReference type="Proteomes" id="UP000007113"/>
    </source>
</evidence>
<dbReference type="Proteomes" id="UP000007113">
    <property type="component" value="Chromosome"/>
</dbReference>
<organism evidence="2 3">
    <name type="scientific">Granulicella mallensis (strain ATCC BAA-1857 / DSM 23137 / MP5ACTX8)</name>
    <dbReference type="NCBI Taxonomy" id="682795"/>
    <lineage>
        <taxon>Bacteria</taxon>
        <taxon>Pseudomonadati</taxon>
        <taxon>Acidobacteriota</taxon>
        <taxon>Terriglobia</taxon>
        <taxon>Terriglobales</taxon>
        <taxon>Acidobacteriaceae</taxon>
        <taxon>Granulicella</taxon>
    </lineage>
</organism>
<evidence type="ECO:0000259" key="1">
    <source>
        <dbReference type="Pfam" id="PF18735"/>
    </source>
</evidence>
<dbReference type="AlphaFoldDB" id="G8NQX1"/>